<dbReference type="Proteomes" id="UP000317951">
    <property type="component" value="Unassembled WGS sequence"/>
</dbReference>
<sequence>MPTPGGASLLAKTVNDNAGNLAPPGALGVFASELAPTGGQVYSGFEICVHLRASIGPRLLSLFFASDSPP</sequence>
<gene>
    <name evidence="1" type="ORF">FIV36_25035</name>
</gene>
<reference evidence="1 2" key="1">
    <citation type="submission" date="2019-06" db="EMBL/GenBank/DDBJ databases">
        <title>Pseudomonas bimorpha sp. nov. isolated from bovine raw milk and skim milk concentrate.</title>
        <authorList>
            <person name="Hofmann K."/>
            <person name="Huptas C."/>
            <person name="Doll E."/>
            <person name="Scherer S."/>
            <person name="Wenning M."/>
        </authorList>
    </citation>
    <scope>NUCLEOTIDE SEQUENCE [LARGE SCALE GENOMIC DNA]</scope>
    <source>
        <strain evidence="1 2">DSM 17835</strain>
    </source>
</reference>
<dbReference type="EMBL" id="VFET01000028">
    <property type="protein sequence ID" value="TWS01344.1"/>
    <property type="molecule type" value="Genomic_DNA"/>
</dbReference>
<organism evidence="1 2">
    <name type="scientific">Pseudomonas extremaustralis</name>
    <dbReference type="NCBI Taxonomy" id="359110"/>
    <lineage>
        <taxon>Bacteria</taxon>
        <taxon>Pseudomonadati</taxon>
        <taxon>Pseudomonadota</taxon>
        <taxon>Gammaproteobacteria</taxon>
        <taxon>Pseudomonadales</taxon>
        <taxon>Pseudomonadaceae</taxon>
        <taxon>Pseudomonas</taxon>
    </lineage>
</organism>
<proteinExistence type="predicted"/>
<evidence type="ECO:0000313" key="2">
    <source>
        <dbReference type="Proteomes" id="UP000317951"/>
    </source>
</evidence>
<name>A0A5C5Q6U1_9PSED</name>
<dbReference type="OrthoDB" id="7033341at2"/>
<evidence type="ECO:0000313" key="1">
    <source>
        <dbReference type="EMBL" id="TWS01344.1"/>
    </source>
</evidence>
<dbReference type="AlphaFoldDB" id="A0A5C5Q6U1"/>
<accession>A0A5C5Q6U1</accession>
<protein>
    <submittedName>
        <fullName evidence="1">Uncharacterized protein</fullName>
    </submittedName>
</protein>
<comment type="caution">
    <text evidence="1">The sequence shown here is derived from an EMBL/GenBank/DDBJ whole genome shotgun (WGS) entry which is preliminary data.</text>
</comment>